<dbReference type="GO" id="GO:0005315">
    <property type="term" value="F:phosphate transmembrane transporter activity"/>
    <property type="evidence" value="ECO:0007669"/>
    <property type="project" value="InterPro"/>
</dbReference>
<evidence type="ECO:0000313" key="5">
    <source>
        <dbReference type="Proteomes" id="UP000030661"/>
    </source>
</evidence>
<name>A0A081BUD9_VECG1</name>
<evidence type="ECO:0000256" key="1">
    <source>
        <dbReference type="ARBA" id="ARBA00022741"/>
    </source>
</evidence>
<dbReference type="PANTHER" id="PTHR43423">
    <property type="entry name" value="ABC TRANSPORTER I FAMILY MEMBER 17"/>
    <property type="match status" value="1"/>
</dbReference>
<dbReference type="SUPFAM" id="SSF52540">
    <property type="entry name" value="P-loop containing nucleoside triphosphate hydrolases"/>
    <property type="match status" value="1"/>
</dbReference>
<reference evidence="4" key="1">
    <citation type="journal article" date="2015" name="PeerJ">
        <title>First genomic representation of candidate bacterial phylum KSB3 points to enhanced environmental sensing as a trigger of wastewater bulking.</title>
        <authorList>
            <person name="Sekiguchi Y."/>
            <person name="Ohashi A."/>
            <person name="Parks D.H."/>
            <person name="Yamauchi T."/>
            <person name="Tyson G.W."/>
            <person name="Hugenholtz P."/>
        </authorList>
    </citation>
    <scope>NUCLEOTIDE SEQUENCE [LARGE SCALE GENOMIC DNA]</scope>
</reference>
<dbReference type="STRING" id="1499967.U27_02905"/>
<evidence type="ECO:0000259" key="3">
    <source>
        <dbReference type="PROSITE" id="PS50893"/>
    </source>
</evidence>
<dbReference type="InterPro" id="IPR005670">
    <property type="entry name" value="PstB-like"/>
</dbReference>
<dbReference type="Proteomes" id="UP000030661">
    <property type="component" value="Unassembled WGS sequence"/>
</dbReference>
<keyword evidence="2 4" id="KW-0067">ATP-binding</keyword>
<dbReference type="Pfam" id="PF00005">
    <property type="entry name" value="ABC_tran"/>
    <property type="match status" value="1"/>
</dbReference>
<evidence type="ECO:0000256" key="2">
    <source>
        <dbReference type="ARBA" id="ARBA00022840"/>
    </source>
</evidence>
<protein>
    <submittedName>
        <fullName evidence="4">Phosphate ABC transporter ATP-binding protein, PhoT family</fullName>
    </submittedName>
</protein>
<evidence type="ECO:0000313" key="4">
    <source>
        <dbReference type="EMBL" id="GAK55944.1"/>
    </source>
</evidence>
<dbReference type="eggNOG" id="COG1117">
    <property type="taxonomic scope" value="Bacteria"/>
</dbReference>
<dbReference type="InterPro" id="IPR003593">
    <property type="entry name" value="AAA+_ATPase"/>
</dbReference>
<keyword evidence="1" id="KW-0547">Nucleotide-binding</keyword>
<sequence length="253" mass="28557">MELKTHISVKDLNVFYGNEQALHNITVDIPDKKITAIIGPSGCGKTTLLKSFNRLIDLTDGIRVSGQIFVDGENIFDPKIEITHIRKKMGLLSQRPYPLPMSIYDNVAYGPRIHGIKNKKKLDEIVEHYLKESSLWDEVKDRLSAPASKLSIGQQQRLCLARGLAVEPAIILGDEPTSALDPKSSQRIEQRFLELKNDYTIVIVTHILRQARRLADYVIFLYLGELIEHGPAAEIFENPKEAITKEYIKGIIS</sequence>
<dbReference type="GO" id="GO:0005524">
    <property type="term" value="F:ATP binding"/>
    <property type="evidence" value="ECO:0007669"/>
    <property type="project" value="UniProtKB-KW"/>
</dbReference>
<dbReference type="GO" id="GO:0035435">
    <property type="term" value="P:phosphate ion transmembrane transport"/>
    <property type="evidence" value="ECO:0007669"/>
    <property type="project" value="InterPro"/>
</dbReference>
<dbReference type="InterPro" id="IPR003439">
    <property type="entry name" value="ABC_transporter-like_ATP-bd"/>
</dbReference>
<accession>A0A081BUD9</accession>
<dbReference type="GO" id="GO:0016887">
    <property type="term" value="F:ATP hydrolysis activity"/>
    <property type="evidence" value="ECO:0007669"/>
    <property type="project" value="InterPro"/>
</dbReference>
<feature type="domain" description="ABC transporter" evidence="3">
    <location>
        <begin position="7"/>
        <end position="248"/>
    </location>
</feature>
<dbReference type="HOGENOM" id="CLU_000604_1_22_0"/>
<dbReference type="GO" id="GO:0016020">
    <property type="term" value="C:membrane"/>
    <property type="evidence" value="ECO:0007669"/>
    <property type="project" value="InterPro"/>
</dbReference>
<dbReference type="CDD" id="cd03260">
    <property type="entry name" value="ABC_PstB_phosphate_transporter"/>
    <property type="match status" value="1"/>
</dbReference>
<dbReference type="NCBIfam" id="TIGR00972">
    <property type="entry name" value="3a0107s01c2"/>
    <property type="match status" value="1"/>
</dbReference>
<dbReference type="Gene3D" id="3.40.50.300">
    <property type="entry name" value="P-loop containing nucleotide triphosphate hydrolases"/>
    <property type="match status" value="1"/>
</dbReference>
<dbReference type="AlphaFoldDB" id="A0A081BUD9"/>
<dbReference type="PROSITE" id="PS50893">
    <property type="entry name" value="ABC_TRANSPORTER_2"/>
    <property type="match status" value="1"/>
</dbReference>
<organism evidence="4">
    <name type="scientific">Vecturithrix granuli</name>
    <dbReference type="NCBI Taxonomy" id="1499967"/>
    <lineage>
        <taxon>Bacteria</taxon>
        <taxon>Candidatus Moduliflexota</taxon>
        <taxon>Candidatus Vecturitrichia</taxon>
        <taxon>Candidatus Vecturitrichales</taxon>
        <taxon>Candidatus Vecturitrichaceae</taxon>
        <taxon>Candidatus Vecturithrix</taxon>
    </lineage>
</organism>
<dbReference type="SMART" id="SM00382">
    <property type="entry name" value="AAA"/>
    <property type="match status" value="1"/>
</dbReference>
<keyword evidence="5" id="KW-1185">Reference proteome</keyword>
<dbReference type="InterPro" id="IPR027417">
    <property type="entry name" value="P-loop_NTPase"/>
</dbReference>
<dbReference type="EMBL" id="DF820464">
    <property type="protein sequence ID" value="GAK55944.1"/>
    <property type="molecule type" value="Genomic_DNA"/>
</dbReference>
<gene>
    <name evidence="4" type="ORF">U27_02905</name>
</gene>
<dbReference type="PANTHER" id="PTHR43423:SF1">
    <property type="entry name" value="ABC TRANSPORTER I FAMILY MEMBER 17"/>
    <property type="match status" value="1"/>
</dbReference>
<proteinExistence type="predicted"/>